<gene>
    <name evidence="2" type="ORF">PAHAL_2G189000</name>
</gene>
<feature type="region of interest" description="Disordered" evidence="1">
    <location>
        <begin position="1"/>
        <end position="61"/>
    </location>
</feature>
<dbReference type="Proteomes" id="UP000243499">
    <property type="component" value="Chromosome 2"/>
</dbReference>
<proteinExistence type="predicted"/>
<reference evidence="2" key="1">
    <citation type="submission" date="2018-04" db="EMBL/GenBank/DDBJ databases">
        <title>WGS assembly of Panicum hallii.</title>
        <authorList>
            <person name="Lovell J."/>
            <person name="Jenkins J."/>
            <person name="Lowry D."/>
            <person name="Mamidi S."/>
            <person name="Sreedasyam A."/>
            <person name="Weng X."/>
            <person name="Barry K."/>
            <person name="Bonette J."/>
            <person name="Campitelli B."/>
            <person name="Daum C."/>
            <person name="Gordon S."/>
            <person name="Gould B."/>
            <person name="Lipzen A."/>
            <person name="Macqueen A."/>
            <person name="Palacio-Mejia J."/>
            <person name="Plott C."/>
            <person name="Shakirov E."/>
            <person name="Shu S."/>
            <person name="Yoshinaga Y."/>
            <person name="Zane M."/>
            <person name="Rokhsar D."/>
            <person name="Grimwood J."/>
            <person name="Schmutz J."/>
            <person name="Juenger T."/>
        </authorList>
    </citation>
    <scope>NUCLEOTIDE SEQUENCE [LARGE SCALE GENOMIC DNA]</scope>
    <source>
        <strain evidence="2">FIL2</strain>
    </source>
</reference>
<evidence type="ECO:0000256" key="1">
    <source>
        <dbReference type="SAM" id="MobiDB-lite"/>
    </source>
</evidence>
<protein>
    <submittedName>
        <fullName evidence="2">Uncharacterized protein</fullName>
    </submittedName>
</protein>
<organism evidence="2">
    <name type="scientific">Panicum hallii</name>
    <dbReference type="NCBI Taxonomy" id="206008"/>
    <lineage>
        <taxon>Eukaryota</taxon>
        <taxon>Viridiplantae</taxon>
        <taxon>Streptophyta</taxon>
        <taxon>Embryophyta</taxon>
        <taxon>Tracheophyta</taxon>
        <taxon>Spermatophyta</taxon>
        <taxon>Magnoliopsida</taxon>
        <taxon>Liliopsida</taxon>
        <taxon>Poales</taxon>
        <taxon>Poaceae</taxon>
        <taxon>PACMAD clade</taxon>
        <taxon>Panicoideae</taxon>
        <taxon>Panicodae</taxon>
        <taxon>Paniceae</taxon>
        <taxon>Panicinae</taxon>
        <taxon>Panicum</taxon>
        <taxon>Panicum sect. Panicum</taxon>
    </lineage>
</organism>
<accession>A0A2T8KPL4</accession>
<feature type="compositionally biased region" description="Low complexity" evidence="1">
    <location>
        <begin position="51"/>
        <end position="61"/>
    </location>
</feature>
<dbReference type="Gramene" id="PVH64106">
    <property type="protein sequence ID" value="PVH64106"/>
    <property type="gene ID" value="PAHAL_2G189000"/>
</dbReference>
<dbReference type="AlphaFoldDB" id="A0A2T8KPL4"/>
<name>A0A2T8KPL4_9POAL</name>
<feature type="compositionally biased region" description="Basic and acidic residues" evidence="1">
    <location>
        <begin position="36"/>
        <end position="46"/>
    </location>
</feature>
<dbReference type="EMBL" id="CM008047">
    <property type="protein sequence ID" value="PVH64106.1"/>
    <property type="molecule type" value="Genomic_DNA"/>
</dbReference>
<sequence length="247" mass="28836">MGRDRAHASTGQRRQKRRHDPQHQVEEDSPPSPPPRELHPNHRPGKEPAGSSQASSRAARQAPYMMPSMAVPPPSQANPSRRGIAWEICPRTPPRLQIEYQEDQRQYPRCPKLTRPQILPEFTVSMGRNNFKQIVALTNARKEDVYKYEKAENLERRFWCQLHQDFYSSVIMHKGKAPIVSCKYVDWAYFEKLNDPFFNQAIAKYKEFGLYDIMGFRYDWNEEILAQFHSSLFYEQGKLPSFGPPRG</sequence>
<evidence type="ECO:0000313" key="2">
    <source>
        <dbReference type="EMBL" id="PVH64106.1"/>
    </source>
</evidence>